<sequence length="112" mass="12733">MTDKKPPDEAGLDAEIEQVRRTMSYLTELLALMEDEVMEGEPGAIREAAKLLGEIRNWSKLAMETEARFEEREKRREGVVNGYALDLEEARATIGCRMARLRRCCDAGRVSE</sequence>
<name>A0A975EQK7_9RHOB</name>
<gene>
    <name evidence="1" type="ORF">HZ995_13010</name>
</gene>
<dbReference type="AlphaFoldDB" id="A0A975EQK7"/>
<dbReference type="EMBL" id="CP060010">
    <property type="protein sequence ID" value="QTN35391.1"/>
    <property type="molecule type" value="Genomic_DNA"/>
</dbReference>
<dbReference type="RefSeq" id="WP_209356091.1">
    <property type="nucleotide sequence ID" value="NZ_CP060010.1"/>
</dbReference>
<dbReference type="Proteomes" id="UP000665026">
    <property type="component" value="Chromosome"/>
</dbReference>
<evidence type="ECO:0000313" key="1">
    <source>
        <dbReference type="EMBL" id="QTN35391.1"/>
    </source>
</evidence>
<proteinExistence type="predicted"/>
<evidence type="ECO:0000313" key="2">
    <source>
        <dbReference type="Proteomes" id="UP000665026"/>
    </source>
</evidence>
<accession>A0A975EQK7</accession>
<dbReference type="KEGG" id="cact:HZ995_13010"/>
<organism evidence="1 2">
    <name type="scientific">Cognatishimia activa</name>
    <dbReference type="NCBI Taxonomy" id="1715691"/>
    <lineage>
        <taxon>Bacteria</taxon>
        <taxon>Pseudomonadati</taxon>
        <taxon>Pseudomonadota</taxon>
        <taxon>Alphaproteobacteria</taxon>
        <taxon>Rhodobacterales</taxon>
        <taxon>Paracoccaceae</taxon>
        <taxon>Cognatishimia</taxon>
    </lineage>
</organism>
<reference evidence="1" key="1">
    <citation type="submission" date="2020-07" db="EMBL/GenBank/DDBJ databases">
        <title>Genome sequences of bacteria associated with the marine, planktonic diatom Thalassiosira profunda strain ECT2AJA-044.</title>
        <authorList>
            <person name="Gargas C.B."/>
            <person name="Roberts W.R."/>
            <person name="Alverson A.J."/>
        </authorList>
    </citation>
    <scope>NUCLEOTIDE SEQUENCE</scope>
    <source>
        <strain evidence="1">ECT2AJA-044</strain>
    </source>
</reference>
<protein>
    <submittedName>
        <fullName evidence="1">Uncharacterized protein</fullName>
    </submittedName>
</protein>